<feature type="region of interest" description="Disordered" evidence="1">
    <location>
        <begin position="1"/>
        <end position="24"/>
    </location>
</feature>
<evidence type="ECO:0000313" key="2">
    <source>
        <dbReference type="EMBL" id="KAH0743045.1"/>
    </source>
</evidence>
<evidence type="ECO:0000256" key="1">
    <source>
        <dbReference type="SAM" id="MobiDB-lite"/>
    </source>
</evidence>
<gene>
    <name evidence="2" type="ORF">KY290_031038</name>
</gene>
<protein>
    <submittedName>
        <fullName evidence="2">Uncharacterized protein</fullName>
    </submittedName>
</protein>
<proteinExistence type="predicted"/>
<name>A0ABQ7UBH3_SOLTU</name>
<dbReference type="EMBL" id="JAIVGD010000023">
    <property type="protein sequence ID" value="KAH0743045.1"/>
    <property type="molecule type" value="Genomic_DNA"/>
</dbReference>
<sequence length="65" mass="7309">MSTIPPVNITEPCPPTPESRIDLNDPTLSFQPGPQPSVLSDYLFLREIFRRIGTLNPTFSLLVRI</sequence>
<evidence type="ECO:0000313" key="3">
    <source>
        <dbReference type="Proteomes" id="UP000826656"/>
    </source>
</evidence>
<accession>A0ABQ7UBH3</accession>
<organism evidence="2 3">
    <name type="scientific">Solanum tuberosum</name>
    <name type="common">Potato</name>
    <dbReference type="NCBI Taxonomy" id="4113"/>
    <lineage>
        <taxon>Eukaryota</taxon>
        <taxon>Viridiplantae</taxon>
        <taxon>Streptophyta</taxon>
        <taxon>Embryophyta</taxon>
        <taxon>Tracheophyta</taxon>
        <taxon>Spermatophyta</taxon>
        <taxon>Magnoliopsida</taxon>
        <taxon>eudicotyledons</taxon>
        <taxon>Gunneridae</taxon>
        <taxon>Pentapetalae</taxon>
        <taxon>asterids</taxon>
        <taxon>lamiids</taxon>
        <taxon>Solanales</taxon>
        <taxon>Solanaceae</taxon>
        <taxon>Solanoideae</taxon>
        <taxon>Solaneae</taxon>
        <taxon>Solanum</taxon>
    </lineage>
</organism>
<reference evidence="2 3" key="1">
    <citation type="journal article" date="2021" name="bioRxiv">
        <title>Chromosome-scale and haplotype-resolved genome assembly of a tetraploid potato cultivar.</title>
        <authorList>
            <person name="Sun H."/>
            <person name="Jiao W.-B."/>
            <person name="Krause K."/>
            <person name="Campoy J.A."/>
            <person name="Goel M."/>
            <person name="Folz-Donahue K."/>
            <person name="Kukat C."/>
            <person name="Huettel B."/>
            <person name="Schneeberger K."/>
        </authorList>
    </citation>
    <scope>NUCLEOTIDE SEQUENCE [LARGE SCALE GENOMIC DNA]</scope>
    <source>
        <strain evidence="2">SolTubOtavaFocal</strain>
        <tissue evidence="2">Leaves</tissue>
    </source>
</reference>
<dbReference type="Proteomes" id="UP000826656">
    <property type="component" value="Unassembled WGS sequence"/>
</dbReference>
<keyword evidence="3" id="KW-1185">Reference proteome</keyword>
<comment type="caution">
    <text evidence="2">The sequence shown here is derived from an EMBL/GenBank/DDBJ whole genome shotgun (WGS) entry which is preliminary data.</text>
</comment>